<keyword evidence="4" id="KW-1185">Reference proteome</keyword>
<dbReference type="Pfam" id="PF11160">
    <property type="entry name" value="Hva1_TUDOR"/>
    <property type="match status" value="1"/>
</dbReference>
<evidence type="ECO:0000256" key="1">
    <source>
        <dbReference type="SAM" id="MobiDB-lite"/>
    </source>
</evidence>
<dbReference type="InterPro" id="IPR021331">
    <property type="entry name" value="Hva1_TUDOR"/>
</dbReference>
<organism evidence="3 4">
    <name type="scientific">Streptomyces prasinosporus</name>
    <dbReference type="NCBI Taxonomy" id="68256"/>
    <lineage>
        <taxon>Bacteria</taxon>
        <taxon>Bacillati</taxon>
        <taxon>Actinomycetota</taxon>
        <taxon>Actinomycetes</taxon>
        <taxon>Kitasatosporales</taxon>
        <taxon>Streptomycetaceae</taxon>
        <taxon>Streptomyces</taxon>
        <taxon>Streptomyces albogriseolus group</taxon>
    </lineage>
</organism>
<gene>
    <name evidence="3" type="ORF">GCM10019016_114700</name>
</gene>
<evidence type="ECO:0000259" key="2">
    <source>
        <dbReference type="Pfam" id="PF11160"/>
    </source>
</evidence>
<feature type="region of interest" description="Disordered" evidence="1">
    <location>
        <begin position="1"/>
        <end position="100"/>
    </location>
</feature>
<feature type="compositionally biased region" description="Basic and acidic residues" evidence="1">
    <location>
        <begin position="17"/>
        <end position="40"/>
    </location>
</feature>
<evidence type="ECO:0000313" key="4">
    <source>
        <dbReference type="Proteomes" id="UP001501455"/>
    </source>
</evidence>
<name>A0ABP6UCK6_9ACTN</name>
<feature type="domain" description="Hypervirulence associated protein TUDOR" evidence="2">
    <location>
        <begin position="38"/>
        <end position="96"/>
    </location>
</feature>
<evidence type="ECO:0000313" key="3">
    <source>
        <dbReference type="EMBL" id="GAA3504357.1"/>
    </source>
</evidence>
<sequence>MRAAAVATRVESGPTVHTKEAPEMAKDGKKSGEDLHKGDHVAWSSHGSETTGEVEQKITERTEAAGRTVAASEEEPQYEVRSDKSGKTAVHKPSALKKKK</sequence>
<reference evidence="4" key="1">
    <citation type="journal article" date="2019" name="Int. J. Syst. Evol. Microbiol.">
        <title>The Global Catalogue of Microorganisms (GCM) 10K type strain sequencing project: providing services to taxonomists for standard genome sequencing and annotation.</title>
        <authorList>
            <consortium name="The Broad Institute Genomics Platform"/>
            <consortium name="The Broad Institute Genome Sequencing Center for Infectious Disease"/>
            <person name="Wu L."/>
            <person name="Ma J."/>
        </authorList>
    </citation>
    <scope>NUCLEOTIDE SEQUENCE [LARGE SCALE GENOMIC DNA]</scope>
    <source>
        <strain evidence="4">JCM 4816</strain>
    </source>
</reference>
<comment type="caution">
    <text evidence="3">The sequence shown here is derived from an EMBL/GenBank/DDBJ whole genome shotgun (WGS) entry which is preliminary data.</text>
</comment>
<dbReference type="Gene3D" id="2.30.30.1060">
    <property type="match status" value="1"/>
</dbReference>
<accession>A0ABP6UCK6</accession>
<feature type="compositionally biased region" description="Basic and acidic residues" evidence="1">
    <location>
        <begin position="54"/>
        <end position="64"/>
    </location>
</feature>
<dbReference type="Proteomes" id="UP001501455">
    <property type="component" value="Unassembled WGS sequence"/>
</dbReference>
<protein>
    <submittedName>
        <fullName evidence="3">DUF2945 domain-containing protein</fullName>
    </submittedName>
</protein>
<dbReference type="EMBL" id="BAAAXF010000081">
    <property type="protein sequence ID" value="GAA3504357.1"/>
    <property type="molecule type" value="Genomic_DNA"/>
</dbReference>
<proteinExistence type="predicted"/>